<evidence type="ECO:0008006" key="3">
    <source>
        <dbReference type="Google" id="ProtNLM"/>
    </source>
</evidence>
<organism evidence="1 2">
    <name type="scientific">Clostridium malenominatum</name>
    <dbReference type="NCBI Taxonomy" id="1539"/>
    <lineage>
        <taxon>Bacteria</taxon>
        <taxon>Bacillati</taxon>
        <taxon>Bacillota</taxon>
        <taxon>Clostridia</taxon>
        <taxon>Eubacteriales</taxon>
        <taxon>Clostridiaceae</taxon>
        <taxon>Clostridium</taxon>
    </lineage>
</organism>
<keyword evidence="2" id="KW-1185">Reference proteome</keyword>
<sequence length="233" mass="26620">MSKQKFKSLGKNYLGENIIYDEIENNNSYDEMASMLMKEIHENALSVSQGKNILKELYEIYDEGNLQFEKYASCSKGCGHCCCLYIDCTAIEAELIREYVQANFSQEQTSILKAKIDDIAPLIPSRQDIDENNEHALYYLNKKIPCIFLSEEKACSIYPVRPFNCRKFLTITSPNECIEGKHVVKLNPSINNVGLLSINSLSESVTRFKRASTPKGLPLWFKNGFEEINRAME</sequence>
<name>A0ABN1IR70_9CLOT</name>
<gene>
    <name evidence="1" type="ORF">GCM10008905_07950</name>
</gene>
<protein>
    <recommendedName>
        <fullName evidence="3">Flagellin N-methylase</fullName>
    </recommendedName>
</protein>
<proteinExistence type="predicted"/>
<dbReference type="Proteomes" id="UP001500339">
    <property type="component" value="Unassembled WGS sequence"/>
</dbReference>
<evidence type="ECO:0000313" key="1">
    <source>
        <dbReference type="EMBL" id="GAA0719639.1"/>
    </source>
</evidence>
<accession>A0ABN1IR70</accession>
<evidence type="ECO:0000313" key="2">
    <source>
        <dbReference type="Proteomes" id="UP001500339"/>
    </source>
</evidence>
<dbReference type="RefSeq" id="WP_343766903.1">
    <property type="nucleotide sequence ID" value="NZ_BAAACF010000001.1"/>
</dbReference>
<dbReference type="InterPro" id="IPR005358">
    <property type="entry name" value="Puta_zinc/iron-chelating_dom"/>
</dbReference>
<comment type="caution">
    <text evidence="1">The sequence shown here is derived from an EMBL/GenBank/DDBJ whole genome shotgun (WGS) entry which is preliminary data.</text>
</comment>
<dbReference type="EMBL" id="BAAACF010000001">
    <property type="protein sequence ID" value="GAA0719639.1"/>
    <property type="molecule type" value="Genomic_DNA"/>
</dbReference>
<dbReference type="Pfam" id="PF03692">
    <property type="entry name" value="CxxCxxCC"/>
    <property type="match status" value="1"/>
</dbReference>
<reference evidence="1 2" key="1">
    <citation type="journal article" date="2019" name="Int. J. Syst. Evol. Microbiol.">
        <title>The Global Catalogue of Microorganisms (GCM) 10K type strain sequencing project: providing services to taxonomists for standard genome sequencing and annotation.</title>
        <authorList>
            <consortium name="The Broad Institute Genomics Platform"/>
            <consortium name="The Broad Institute Genome Sequencing Center for Infectious Disease"/>
            <person name="Wu L."/>
            <person name="Ma J."/>
        </authorList>
    </citation>
    <scope>NUCLEOTIDE SEQUENCE [LARGE SCALE GENOMIC DNA]</scope>
    <source>
        <strain evidence="1 2">JCM 1405</strain>
    </source>
</reference>